<keyword evidence="9" id="KW-1185">Reference proteome</keyword>
<dbReference type="SMART" id="SM00905">
    <property type="entry name" value="FolB"/>
    <property type="match status" value="1"/>
</dbReference>
<dbReference type="GO" id="GO:0004150">
    <property type="term" value="F:dihydroneopterin aldolase activity"/>
    <property type="evidence" value="ECO:0007669"/>
    <property type="project" value="UniProtKB-UniRule"/>
</dbReference>
<dbReference type="Gene3D" id="3.30.1130.10">
    <property type="match status" value="1"/>
</dbReference>
<dbReference type="NCBIfam" id="TIGR00526">
    <property type="entry name" value="folB_dom"/>
    <property type="match status" value="1"/>
</dbReference>
<proteinExistence type="inferred from homology"/>
<dbReference type="GO" id="GO:0046656">
    <property type="term" value="P:folic acid biosynthetic process"/>
    <property type="evidence" value="ECO:0007669"/>
    <property type="project" value="UniProtKB-UniRule"/>
</dbReference>
<evidence type="ECO:0000313" key="8">
    <source>
        <dbReference type="EMBL" id="QHT58726.1"/>
    </source>
</evidence>
<dbReference type="PANTHER" id="PTHR42844:SF1">
    <property type="entry name" value="DIHYDRONEOPTERIN ALDOLASE 1-RELATED"/>
    <property type="match status" value="1"/>
</dbReference>
<sequence>MDKMTLRGMRFFGYHGVFAEENKLGQQFIVDLTLLLDLAEAADTDNLEATINYAEIHAFVKTIVEGPPFKLIEALAGHIASAVLDAYTSVNEVTVSVTKPHPPFEIYFDGVTVELCRKRDDHGTQQPAGNR</sequence>
<dbReference type="GO" id="GO:0005737">
    <property type="term" value="C:cytoplasm"/>
    <property type="evidence" value="ECO:0007669"/>
    <property type="project" value="TreeGrafter"/>
</dbReference>
<dbReference type="InterPro" id="IPR006157">
    <property type="entry name" value="FolB_dom"/>
</dbReference>
<reference evidence="8 9" key="1">
    <citation type="submission" date="2020-01" db="EMBL/GenBank/DDBJ databases">
        <title>Paenibacillus sp. nov., isolated from tomato rhizosphere.</title>
        <authorList>
            <person name="Weon H.-Y."/>
            <person name="Lee S.A."/>
        </authorList>
    </citation>
    <scope>NUCLEOTIDE SEQUENCE [LARGE SCALE GENOMIC DNA]</scope>
    <source>
        <strain evidence="8 9">12200R-189</strain>
    </source>
</reference>
<dbReference type="CDD" id="cd00534">
    <property type="entry name" value="DHNA_DHNTPE"/>
    <property type="match status" value="1"/>
</dbReference>
<feature type="domain" description="Dihydroneopterin aldolase/epimerase" evidence="7">
    <location>
        <begin position="4"/>
        <end position="117"/>
    </location>
</feature>
<dbReference type="PANTHER" id="PTHR42844">
    <property type="entry name" value="DIHYDRONEOPTERIN ALDOLASE 1-RELATED"/>
    <property type="match status" value="1"/>
</dbReference>
<comment type="catalytic activity">
    <reaction evidence="1 6">
        <text>7,8-dihydroneopterin = 6-hydroxymethyl-7,8-dihydropterin + glycolaldehyde</text>
        <dbReference type="Rhea" id="RHEA:10540"/>
        <dbReference type="ChEBI" id="CHEBI:17001"/>
        <dbReference type="ChEBI" id="CHEBI:17071"/>
        <dbReference type="ChEBI" id="CHEBI:44841"/>
        <dbReference type="EC" id="4.1.2.25"/>
    </reaction>
</comment>
<dbReference type="EC" id="4.1.2.25" evidence="6"/>
<dbReference type="UniPathway" id="UPA00077">
    <property type="reaction ID" value="UER00154"/>
</dbReference>
<comment type="function">
    <text evidence="6">Catalyzes the conversion of 7,8-dihydroneopterin to 6-hydroxymethyl-7,8-dihydropterin.</text>
</comment>
<dbReference type="InterPro" id="IPR006156">
    <property type="entry name" value="Dihydroneopterin_aldolase"/>
</dbReference>
<dbReference type="Proteomes" id="UP000476064">
    <property type="component" value="Chromosome"/>
</dbReference>
<dbReference type="Pfam" id="PF02152">
    <property type="entry name" value="FolB"/>
    <property type="match status" value="1"/>
</dbReference>
<dbReference type="InterPro" id="IPR043133">
    <property type="entry name" value="GTP-CH-I_C/QueF"/>
</dbReference>
<evidence type="ECO:0000256" key="3">
    <source>
        <dbReference type="ARBA" id="ARBA00005708"/>
    </source>
</evidence>
<dbReference type="FunFam" id="3.30.1130.10:FF:000003">
    <property type="entry name" value="7,8-dihydroneopterin aldolase"/>
    <property type="match status" value="1"/>
</dbReference>
<dbReference type="RefSeq" id="WP_162354796.1">
    <property type="nucleotide sequence ID" value="NZ_CP048209.1"/>
</dbReference>
<comment type="pathway">
    <text evidence="2 6">Cofactor biosynthesis; tetrahydrofolate biosynthesis; 2-amino-4-hydroxy-6-hydroxymethyl-7,8-dihydropteridine diphosphate from 7,8-dihydroneopterin triphosphate: step 3/4.</text>
</comment>
<dbReference type="AlphaFoldDB" id="A0A6C0FNK8"/>
<name>A0A6C0FNK8_9BACL</name>
<keyword evidence="4 6" id="KW-0289">Folate biosynthesis</keyword>
<evidence type="ECO:0000313" key="9">
    <source>
        <dbReference type="Proteomes" id="UP000476064"/>
    </source>
</evidence>
<gene>
    <name evidence="8" type="primary">folB</name>
    <name evidence="8" type="ORF">GXP70_01155</name>
</gene>
<evidence type="ECO:0000256" key="2">
    <source>
        <dbReference type="ARBA" id="ARBA00005013"/>
    </source>
</evidence>
<comment type="similarity">
    <text evidence="3 6">Belongs to the DHNA family.</text>
</comment>
<dbReference type="NCBIfam" id="TIGR00525">
    <property type="entry name" value="folB"/>
    <property type="match status" value="1"/>
</dbReference>
<dbReference type="EMBL" id="CP048209">
    <property type="protein sequence ID" value="QHT58726.1"/>
    <property type="molecule type" value="Genomic_DNA"/>
</dbReference>
<dbReference type="SUPFAM" id="SSF55620">
    <property type="entry name" value="Tetrahydrobiopterin biosynthesis enzymes-like"/>
    <property type="match status" value="1"/>
</dbReference>
<evidence type="ECO:0000256" key="6">
    <source>
        <dbReference type="RuleBase" id="RU362079"/>
    </source>
</evidence>
<dbReference type="KEGG" id="plyc:GXP70_01155"/>
<evidence type="ECO:0000256" key="4">
    <source>
        <dbReference type="ARBA" id="ARBA00022909"/>
    </source>
</evidence>
<accession>A0A6C0FNK8</accession>
<evidence type="ECO:0000256" key="5">
    <source>
        <dbReference type="ARBA" id="ARBA00023239"/>
    </source>
</evidence>
<protein>
    <recommendedName>
        <fullName evidence="6">7,8-dihydroneopterin aldolase</fullName>
        <ecNumber evidence="6">4.1.2.25</ecNumber>
    </recommendedName>
</protein>
<keyword evidence="5 6" id="KW-0456">Lyase</keyword>
<organism evidence="8 9">
    <name type="scientific">Paenibacillus lycopersici</name>
    <dbReference type="NCBI Taxonomy" id="2704462"/>
    <lineage>
        <taxon>Bacteria</taxon>
        <taxon>Bacillati</taxon>
        <taxon>Bacillota</taxon>
        <taxon>Bacilli</taxon>
        <taxon>Bacillales</taxon>
        <taxon>Paenibacillaceae</taxon>
        <taxon>Paenibacillus</taxon>
    </lineage>
</organism>
<dbReference type="GO" id="GO:0046654">
    <property type="term" value="P:tetrahydrofolate biosynthetic process"/>
    <property type="evidence" value="ECO:0007669"/>
    <property type="project" value="UniProtKB-UniRule"/>
</dbReference>
<evidence type="ECO:0000256" key="1">
    <source>
        <dbReference type="ARBA" id="ARBA00001353"/>
    </source>
</evidence>
<evidence type="ECO:0000259" key="7">
    <source>
        <dbReference type="SMART" id="SM00905"/>
    </source>
</evidence>